<evidence type="ECO:0000313" key="1">
    <source>
        <dbReference type="EMBL" id="EJW03298.1"/>
    </source>
</evidence>
<reference evidence="1" key="2">
    <citation type="submission" date="2015-07" db="EMBL/GenBank/DDBJ databases">
        <title>MeaNS - Measles Nucleotide Surveillance Program.</title>
        <authorList>
            <person name="Tran T."/>
            <person name="Druce J."/>
        </authorList>
    </citation>
    <scope>NUCLEOTIDE SEQUENCE</scope>
    <source>
        <strain evidence="1">USNM 41457</strain>
    </source>
</reference>
<comment type="caution">
    <text evidence="1">The sequence shown here is derived from an EMBL/GenBank/DDBJ whole genome shotgun (WGS) entry which is preliminary data.</text>
</comment>
<organism evidence="1 2">
    <name type="scientific">Edhazardia aedis (strain USNM 41457)</name>
    <name type="common">Microsporidian parasite</name>
    <dbReference type="NCBI Taxonomy" id="1003232"/>
    <lineage>
        <taxon>Eukaryota</taxon>
        <taxon>Fungi</taxon>
        <taxon>Fungi incertae sedis</taxon>
        <taxon>Microsporidia</taxon>
        <taxon>Edhazardia</taxon>
    </lineage>
</organism>
<dbReference type="InParanoid" id="J8ZUE8"/>
<gene>
    <name evidence="1" type="ORF">EDEG_02364</name>
</gene>
<evidence type="ECO:0000313" key="2">
    <source>
        <dbReference type="Proteomes" id="UP000003163"/>
    </source>
</evidence>
<keyword evidence="2" id="KW-1185">Reference proteome</keyword>
<dbReference type="AlphaFoldDB" id="J8ZUE8"/>
<accession>J8ZUE8</accession>
<dbReference type="HOGENOM" id="CLU_801741_0_0_1"/>
<protein>
    <submittedName>
        <fullName evidence="1">Uncharacterized protein</fullName>
    </submittedName>
</protein>
<reference evidence="1" key="1">
    <citation type="submission" date="2011-08" db="EMBL/GenBank/DDBJ databases">
        <authorList>
            <person name="Liu Z.J."/>
            <person name="Shi F.L."/>
            <person name="Lu J.Q."/>
            <person name="Li M."/>
            <person name="Wang Z.L."/>
        </authorList>
    </citation>
    <scope>NUCLEOTIDE SEQUENCE [LARGE SCALE GENOMIC DNA]</scope>
    <source>
        <strain evidence="1">USNM 41457</strain>
    </source>
</reference>
<dbReference type="EMBL" id="AFBI03000041">
    <property type="protein sequence ID" value="EJW03298.1"/>
    <property type="molecule type" value="Genomic_DNA"/>
</dbReference>
<proteinExistence type="predicted"/>
<name>J8ZUE8_EDHAE</name>
<dbReference type="VEuPathDB" id="MicrosporidiaDB:EDEG_02364"/>
<dbReference type="Proteomes" id="UP000003163">
    <property type="component" value="Unassembled WGS sequence"/>
</dbReference>
<sequence length="346" mass="39842">MNLLNVLPLLLKSYIIFECIGSFLDFKKFVFGENPNNETMGTSEVEAKSDVFQMLWNPFGENPSKDSMCFLRIADSNANDESVEPYNYELWTKYNEQLKENGPIAILKDIINYNNYEIESNTNSTEFENPNISGFRKGQMLTYNLLNKSYMHSASEMILKTLNHSLVFQVEQLLRGNVKVEELNKFCTGREKSCKIVAKKSNEIVYSTEMIGIILNSIDYDDTSFFVRLIDSNTKCTKSLNLNSALLWLSGLYDYIKQDISNQKINTTVVSLKLVNSNINSTCNFQKNIFISNSMDNEAHEASSMMNIACFHTNKFGNRINTLDFYRMRHLRGKNFKPNVENKKNN</sequence>